<dbReference type="EMBL" id="REGN01003294">
    <property type="protein sequence ID" value="RNA23391.1"/>
    <property type="molecule type" value="Genomic_DNA"/>
</dbReference>
<name>A0A3M7RIJ6_BRAPC</name>
<evidence type="ECO:0000313" key="2">
    <source>
        <dbReference type="Proteomes" id="UP000276133"/>
    </source>
</evidence>
<comment type="caution">
    <text evidence="1">The sequence shown here is derived from an EMBL/GenBank/DDBJ whole genome shotgun (WGS) entry which is preliminary data.</text>
</comment>
<proteinExistence type="predicted"/>
<accession>A0A3M7RIJ6</accession>
<organism evidence="1 2">
    <name type="scientific">Brachionus plicatilis</name>
    <name type="common">Marine rotifer</name>
    <name type="synonym">Brachionus muelleri</name>
    <dbReference type="NCBI Taxonomy" id="10195"/>
    <lineage>
        <taxon>Eukaryota</taxon>
        <taxon>Metazoa</taxon>
        <taxon>Spiralia</taxon>
        <taxon>Gnathifera</taxon>
        <taxon>Rotifera</taxon>
        <taxon>Eurotatoria</taxon>
        <taxon>Monogononta</taxon>
        <taxon>Pseudotrocha</taxon>
        <taxon>Ploima</taxon>
        <taxon>Brachionidae</taxon>
        <taxon>Brachionus</taxon>
    </lineage>
</organism>
<dbReference type="AlphaFoldDB" id="A0A3M7RIJ6"/>
<reference evidence="1 2" key="1">
    <citation type="journal article" date="2018" name="Sci. Rep.">
        <title>Genomic signatures of local adaptation to the degree of environmental predictability in rotifers.</title>
        <authorList>
            <person name="Franch-Gras L."/>
            <person name="Hahn C."/>
            <person name="Garcia-Roger E.M."/>
            <person name="Carmona M.J."/>
            <person name="Serra M."/>
            <person name="Gomez A."/>
        </authorList>
    </citation>
    <scope>NUCLEOTIDE SEQUENCE [LARGE SCALE GENOMIC DNA]</scope>
    <source>
        <strain evidence="1">HYR1</strain>
    </source>
</reference>
<protein>
    <submittedName>
        <fullName evidence="1">Uncharacterized protein</fullName>
    </submittedName>
</protein>
<gene>
    <name evidence="1" type="ORF">BpHYR1_053287</name>
</gene>
<sequence length="110" mass="12874">MLNVLATLLNPKIYICKNSAKTKLSLLQNFCMLAEKKALRRSELPRGTIPSKLYSEQHTIKKCVWRTVLMVFLSIVCLLDFKDVLKRFLRVLFHFISRNLKLSKSKNNNF</sequence>
<keyword evidence="2" id="KW-1185">Reference proteome</keyword>
<dbReference type="Proteomes" id="UP000276133">
    <property type="component" value="Unassembled WGS sequence"/>
</dbReference>
<evidence type="ECO:0000313" key="1">
    <source>
        <dbReference type="EMBL" id="RNA23391.1"/>
    </source>
</evidence>